<dbReference type="EMBL" id="NXIE01000003">
    <property type="protein sequence ID" value="RXK12631.1"/>
    <property type="molecule type" value="Genomic_DNA"/>
</dbReference>
<evidence type="ECO:0000256" key="1">
    <source>
        <dbReference type="SAM" id="SignalP"/>
    </source>
</evidence>
<proteinExistence type="predicted"/>
<feature type="signal peptide" evidence="1">
    <location>
        <begin position="1"/>
        <end position="20"/>
    </location>
</feature>
<dbReference type="AlphaFoldDB" id="A0A4Q1AWY0"/>
<dbReference type="Pfam" id="PF04264">
    <property type="entry name" value="YceI"/>
    <property type="match status" value="1"/>
</dbReference>
<keyword evidence="1" id="KW-0732">Signal</keyword>
<comment type="caution">
    <text evidence="3">The sequence shown here is derived from an EMBL/GenBank/DDBJ whole genome shotgun (WGS) entry which is preliminary data.</text>
</comment>
<feature type="domain" description="Lipid/polyisoprenoid-binding YceI-like" evidence="2">
    <location>
        <begin position="22"/>
        <end position="186"/>
    </location>
</feature>
<name>A0A4Q1AWY0_9BACT</name>
<dbReference type="InterPro" id="IPR036761">
    <property type="entry name" value="TTHA0802/YceI-like_sf"/>
</dbReference>
<evidence type="ECO:0000259" key="2">
    <source>
        <dbReference type="SMART" id="SM00867"/>
    </source>
</evidence>
<feature type="chain" id="PRO_5020370524" description="Lipid/polyisoprenoid-binding YceI-like domain-containing protein" evidence="1">
    <location>
        <begin position="21"/>
        <end position="189"/>
    </location>
</feature>
<evidence type="ECO:0000313" key="3">
    <source>
        <dbReference type="EMBL" id="RXK12631.1"/>
    </source>
</evidence>
<reference evidence="3 4" key="1">
    <citation type="submission" date="2017-09" db="EMBL/GenBank/DDBJ databases">
        <title>Genomics of the genus Arcobacter.</title>
        <authorList>
            <person name="Perez-Cataluna A."/>
            <person name="Figueras M.J."/>
            <person name="Salas-Masso N."/>
        </authorList>
    </citation>
    <scope>NUCLEOTIDE SEQUENCE [LARGE SCALE GENOMIC DNA]</scope>
    <source>
        <strain evidence="3 4">F156-34</strain>
    </source>
</reference>
<dbReference type="OrthoDB" id="9811006at2"/>
<dbReference type="Gene3D" id="2.40.128.110">
    <property type="entry name" value="Lipid/polyisoprenoid-binding, YceI-like"/>
    <property type="match status" value="1"/>
</dbReference>
<dbReference type="Proteomes" id="UP000289718">
    <property type="component" value="Unassembled WGS sequence"/>
</dbReference>
<dbReference type="SUPFAM" id="SSF101874">
    <property type="entry name" value="YceI-like"/>
    <property type="match status" value="1"/>
</dbReference>
<dbReference type="PANTHER" id="PTHR34406:SF1">
    <property type="entry name" value="PROTEIN YCEI"/>
    <property type="match status" value="1"/>
</dbReference>
<dbReference type="SMART" id="SM00867">
    <property type="entry name" value="YceI"/>
    <property type="match status" value="1"/>
</dbReference>
<organism evidence="3 4">
    <name type="scientific">Halarcobacter mediterraneus</name>
    <dbReference type="NCBI Taxonomy" id="2023153"/>
    <lineage>
        <taxon>Bacteria</taxon>
        <taxon>Pseudomonadati</taxon>
        <taxon>Campylobacterota</taxon>
        <taxon>Epsilonproteobacteria</taxon>
        <taxon>Campylobacterales</taxon>
        <taxon>Arcobacteraceae</taxon>
        <taxon>Halarcobacter</taxon>
    </lineage>
</organism>
<protein>
    <recommendedName>
        <fullName evidence="2">Lipid/polyisoprenoid-binding YceI-like domain-containing protein</fullName>
    </recommendedName>
</protein>
<keyword evidence="4" id="KW-1185">Reference proteome</keyword>
<dbReference type="InterPro" id="IPR007372">
    <property type="entry name" value="Lipid/polyisoprenoid-bd_YceI"/>
</dbReference>
<gene>
    <name evidence="3" type="ORF">CP965_08615</name>
</gene>
<evidence type="ECO:0000313" key="4">
    <source>
        <dbReference type="Proteomes" id="UP000289718"/>
    </source>
</evidence>
<dbReference type="RefSeq" id="WP_129061689.1">
    <property type="nucleotide sequence ID" value="NZ_NXIE01000003.1"/>
</dbReference>
<accession>A0A4Q1AWY0</accession>
<dbReference type="PANTHER" id="PTHR34406">
    <property type="entry name" value="PROTEIN YCEI"/>
    <property type="match status" value="1"/>
</dbReference>
<sequence length="189" mass="20771">MTKLMKAGLVSILATSALYAGTYNLDKSHSNVGFKVKHMMISNVTGSFNDFTGSFEYDEKTKTLKSLNGTVKVASIDTANKKRDDHLKESDFFAVNKYPEITFKLDKVEGDKAHGKLTMRGVTKDITLDLENNGSIKDPWGNTRVGLVLTGKIDRFDYGIKYNTVLEAGGLAVGKEVKLIVELEGILAK</sequence>